<accession>A0ABP7NE83</accession>
<evidence type="ECO:0000256" key="2">
    <source>
        <dbReference type="SAM" id="Phobius"/>
    </source>
</evidence>
<reference evidence="4" key="1">
    <citation type="journal article" date="2019" name="Int. J. Syst. Evol. Microbiol.">
        <title>The Global Catalogue of Microorganisms (GCM) 10K type strain sequencing project: providing services to taxonomists for standard genome sequencing and annotation.</title>
        <authorList>
            <consortium name="The Broad Institute Genomics Platform"/>
            <consortium name="The Broad Institute Genome Sequencing Center for Infectious Disease"/>
            <person name="Wu L."/>
            <person name="Ma J."/>
        </authorList>
    </citation>
    <scope>NUCLEOTIDE SEQUENCE [LARGE SCALE GENOMIC DNA]</scope>
    <source>
        <strain evidence="4">JCM 16956</strain>
    </source>
</reference>
<gene>
    <name evidence="3" type="ORF">GCM10022244_59900</name>
</gene>
<comment type="caution">
    <text evidence="3">The sequence shown here is derived from an EMBL/GenBank/DDBJ whole genome shotgun (WGS) entry which is preliminary data.</text>
</comment>
<evidence type="ECO:0000256" key="1">
    <source>
        <dbReference type="SAM" id="MobiDB-lite"/>
    </source>
</evidence>
<feature type="transmembrane region" description="Helical" evidence="2">
    <location>
        <begin position="175"/>
        <end position="196"/>
    </location>
</feature>
<evidence type="ECO:0000313" key="4">
    <source>
        <dbReference type="Proteomes" id="UP001501000"/>
    </source>
</evidence>
<dbReference type="Proteomes" id="UP001501000">
    <property type="component" value="Unassembled WGS sequence"/>
</dbReference>
<keyword evidence="4" id="KW-1185">Reference proteome</keyword>
<feature type="transmembrane region" description="Helical" evidence="2">
    <location>
        <begin position="94"/>
        <end position="112"/>
    </location>
</feature>
<protein>
    <recommendedName>
        <fullName evidence="5">Integral membrane protein</fullName>
    </recommendedName>
</protein>
<feature type="compositionally biased region" description="Low complexity" evidence="1">
    <location>
        <begin position="32"/>
        <end position="41"/>
    </location>
</feature>
<name>A0ABP7NE83_9ACTN</name>
<dbReference type="RefSeq" id="WP_345288845.1">
    <property type="nucleotide sequence ID" value="NZ_BAABAJ010000040.1"/>
</dbReference>
<feature type="transmembrane region" description="Helical" evidence="2">
    <location>
        <begin position="243"/>
        <end position="267"/>
    </location>
</feature>
<evidence type="ECO:0008006" key="5">
    <source>
        <dbReference type="Google" id="ProtNLM"/>
    </source>
</evidence>
<sequence length="471" mass="48476">MTTPPPDAPTGAVASRPGAGKASEPGPGGAGATRAAAGPGASDPSTAPARRPLATELRRGLGPWTGAAVALTVLVAMYGKAPAWQGRWSDATDLLHLAAGLLGGPLALAAGCRQGGRDRRRGTAELWESVPRSPLRRLLVAVAPSALWPAAGVLLADAVGLLATRPYVSGGRPDLGLLLADAVAVGSLGALGHVAGRLVPWRLTAPVLGIAGYVGLAAGTYTLSAARWLSPAADSSTAWMRPVWWFAPVSMAWTAGLACAALLACGARTARSRALALVPLAVAVAAAVPVLRLPPDDGPWRRDPAATRAVCDSGEPRVCVTVLDGRLLPEVSAALAPVNERLRGLPGAPVRWAVGPVEPRPGDVEIADAAGTAVRGRLIRPDVFRHAAVAQLLARSCDEEAFRRPGQERAALVHLAVHEWLAPAPPGHGTDPSGAQEYLDRLRAKAPAAQRAYLARYLAADHCRPEEVPAP</sequence>
<dbReference type="EMBL" id="BAABAJ010000040">
    <property type="protein sequence ID" value="GAA3944335.1"/>
    <property type="molecule type" value="Genomic_DNA"/>
</dbReference>
<feature type="transmembrane region" description="Helical" evidence="2">
    <location>
        <begin position="138"/>
        <end position="163"/>
    </location>
</feature>
<keyword evidence="2" id="KW-1133">Transmembrane helix</keyword>
<evidence type="ECO:0000313" key="3">
    <source>
        <dbReference type="EMBL" id="GAA3944335.1"/>
    </source>
</evidence>
<organism evidence="3 4">
    <name type="scientific">Streptomyces gulbargensis</name>
    <dbReference type="NCBI Taxonomy" id="364901"/>
    <lineage>
        <taxon>Bacteria</taxon>
        <taxon>Bacillati</taxon>
        <taxon>Actinomycetota</taxon>
        <taxon>Actinomycetes</taxon>
        <taxon>Kitasatosporales</taxon>
        <taxon>Streptomycetaceae</taxon>
        <taxon>Streptomyces</taxon>
    </lineage>
</organism>
<keyword evidence="2" id="KW-0812">Transmembrane</keyword>
<feature type="region of interest" description="Disordered" evidence="1">
    <location>
        <begin position="1"/>
        <end position="49"/>
    </location>
</feature>
<feature type="transmembrane region" description="Helical" evidence="2">
    <location>
        <begin position="274"/>
        <end position="293"/>
    </location>
</feature>
<keyword evidence="2" id="KW-0472">Membrane</keyword>
<feature type="transmembrane region" description="Helical" evidence="2">
    <location>
        <begin position="203"/>
        <end position="223"/>
    </location>
</feature>
<proteinExistence type="predicted"/>
<feature type="transmembrane region" description="Helical" evidence="2">
    <location>
        <begin position="60"/>
        <end position="79"/>
    </location>
</feature>